<sequence length="51" mass="5747">MTGNIIPRISTDSVEAVKRAIDSVKMQGETVWSLLKIRNTHVVQEYEIAFA</sequence>
<evidence type="ECO:0000313" key="1">
    <source>
        <dbReference type="EMBL" id="KKO20900.1"/>
    </source>
</evidence>
<name>A0A0M2UZ40_9BACT</name>
<accession>A0A0M2UZ40</accession>
<keyword evidence="2" id="KW-1185">Reference proteome</keyword>
<reference evidence="1 2" key="1">
    <citation type="journal article" date="2013" name="BMC Microbiol.">
        <title>Identification of the type II cytochrome c maturation pathway in anammox bacteria by comparative genomics.</title>
        <authorList>
            <person name="Ferousi C."/>
            <person name="Speth D.R."/>
            <person name="Reimann J."/>
            <person name="Op den Camp H.J."/>
            <person name="Allen J.W."/>
            <person name="Keltjens J.T."/>
            <person name="Jetten M.S."/>
        </authorList>
    </citation>
    <scope>NUCLEOTIDE SEQUENCE [LARGE SCALE GENOMIC DNA]</scope>
    <source>
        <strain evidence="1">RU1</strain>
    </source>
</reference>
<dbReference type="AlphaFoldDB" id="A0A0M2UZ40"/>
<comment type="caution">
    <text evidence="1">The sequence shown here is derived from an EMBL/GenBank/DDBJ whole genome shotgun (WGS) entry which is preliminary data.</text>
</comment>
<gene>
    <name evidence="1" type="ORF">BROFUL_00370</name>
</gene>
<evidence type="ECO:0000313" key="2">
    <source>
        <dbReference type="Proteomes" id="UP000034954"/>
    </source>
</evidence>
<proteinExistence type="predicted"/>
<organism evidence="1 2">
    <name type="scientific">Candidatus Brocadia fulgida</name>
    <dbReference type="NCBI Taxonomy" id="380242"/>
    <lineage>
        <taxon>Bacteria</taxon>
        <taxon>Pseudomonadati</taxon>
        <taxon>Planctomycetota</taxon>
        <taxon>Candidatus Brocadiia</taxon>
        <taxon>Candidatus Brocadiales</taxon>
        <taxon>Candidatus Brocadiaceae</taxon>
        <taxon>Candidatus Brocadia</taxon>
    </lineage>
</organism>
<protein>
    <submittedName>
        <fullName evidence="1">Uncharacterized protein</fullName>
    </submittedName>
</protein>
<dbReference type="Proteomes" id="UP000034954">
    <property type="component" value="Unassembled WGS sequence"/>
</dbReference>
<dbReference type="EMBL" id="LAQJ01000047">
    <property type="protein sequence ID" value="KKO20900.1"/>
    <property type="molecule type" value="Genomic_DNA"/>
</dbReference>